<comment type="function">
    <text evidence="11">Is involved in NO detoxification in an aerobic process, termed nitric oxide dioxygenase (NOD) reaction that utilizes O(2) and NAD(P)H to convert NO to nitrate, which protects the bacterium from various noxious nitrogen compounds. Therefore, plays a central role in the inducible response to nitrosative stress.</text>
</comment>
<dbReference type="Gene3D" id="1.10.490.10">
    <property type="entry name" value="Globins"/>
    <property type="match status" value="1"/>
</dbReference>
<dbReference type="GO" id="GO:0008941">
    <property type="term" value="F:nitric oxide dioxygenase NAD(P)H activity"/>
    <property type="evidence" value="ECO:0007669"/>
    <property type="project" value="UniProtKB-EC"/>
</dbReference>
<dbReference type="PRINTS" id="PR00409">
    <property type="entry name" value="PHDIOXRDTASE"/>
</dbReference>
<dbReference type="InterPro" id="IPR012292">
    <property type="entry name" value="Globin/Proto"/>
</dbReference>
<dbReference type="Pfam" id="PF00175">
    <property type="entry name" value="NAD_binding_1"/>
    <property type="match status" value="1"/>
</dbReference>
<dbReference type="CDD" id="cd06184">
    <property type="entry name" value="flavohem_like_fad_nad_binding"/>
    <property type="match status" value="1"/>
</dbReference>
<keyword evidence="8" id="KW-0521">NADP</keyword>
<evidence type="ECO:0000256" key="13">
    <source>
        <dbReference type="ARBA" id="ARBA00049433"/>
    </source>
</evidence>
<keyword evidence="18" id="KW-1185">Reference proteome</keyword>
<comment type="similarity">
    <text evidence="2">In the C-terminal section; belongs to the flavoprotein pyridine nucleotide cytochrome reductase family.</text>
</comment>
<reference evidence="17 18" key="1">
    <citation type="submission" date="2018-09" db="EMBL/GenBank/DDBJ databases">
        <title>Zymobacter palmae IAM14233 (=T109) whole genome analysis.</title>
        <authorList>
            <person name="Yanase H."/>
        </authorList>
    </citation>
    <scope>NUCLEOTIDE SEQUENCE [LARGE SCALE GENOMIC DNA]</scope>
    <source>
        <strain evidence="17 18">IAM14233</strain>
    </source>
</reference>
<dbReference type="Pfam" id="PF00970">
    <property type="entry name" value="FAD_binding_6"/>
    <property type="match status" value="1"/>
</dbReference>
<sequence length="390" mass="43204">MLTQAQKTIIQATVPLLESGGEALARHFYALMFETHPEVRALFNQTHQATGDQARALANSVLMYARHIDDLSPLTPLVSRIVNKHVALQILPEHYPIVGSCLLQSIREVLGANVATDEVLQAWGAAYQQLADLLIGKEEQHYEQNAMQPGGWRGSRRFRIDSIKQESQDVRSLTLAPTDGGPILNYQAGQYIGVRLMIEGEEVRRNYSISNRADGRSLRITLKHVPDGRASGYLHERQVGDELEIFPPAGDFILGEDKVPVALLTAGIGITPAIPLLEEALEQQRQVHFLHATHNSQTLTFGAFLAQQAGLQDRMTLKLCFSQPLAHDTPDAVGHIDSHCLRSWLPAGDTFHVYVLGPTGFMANMKALLLKHGVTDDRIHYECFGPHKTL</sequence>
<dbReference type="InterPro" id="IPR017938">
    <property type="entry name" value="Riboflavin_synthase-like_b-brl"/>
</dbReference>
<evidence type="ECO:0000256" key="12">
    <source>
        <dbReference type="ARBA" id="ARBA00048649"/>
    </source>
</evidence>
<dbReference type="GO" id="GO:0020037">
    <property type="term" value="F:heme binding"/>
    <property type="evidence" value="ECO:0007669"/>
    <property type="project" value="InterPro"/>
</dbReference>
<dbReference type="SUPFAM" id="SSF63380">
    <property type="entry name" value="Riboflavin synthase domain-like"/>
    <property type="match status" value="1"/>
</dbReference>
<dbReference type="InterPro" id="IPR039261">
    <property type="entry name" value="FNR_nucleotide-bd"/>
</dbReference>
<dbReference type="Pfam" id="PF00042">
    <property type="entry name" value="Globin"/>
    <property type="match status" value="1"/>
</dbReference>
<keyword evidence="7" id="KW-0479">Metal-binding</keyword>
<comment type="catalytic activity">
    <reaction evidence="12">
        <text>2 nitric oxide + NADH + 2 O2 = 2 nitrate + NAD(+) + H(+)</text>
        <dbReference type="Rhea" id="RHEA:19469"/>
        <dbReference type="ChEBI" id="CHEBI:15378"/>
        <dbReference type="ChEBI" id="CHEBI:15379"/>
        <dbReference type="ChEBI" id="CHEBI:16480"/>
        <dbReference type="ChEBI" id="CHEBI:17632"/>
        <dbReference type="ChEBI" id="CHEBI:57540"/>
        <dbReference type="ChEBI" id="CHEBI:57945"/>
        <dbReference type="EC" id="1.14.12.17"/>
    </reaction>
</comment>
<proteinExistence type="inferred from homology"/>
<evidence type="ECO:0000313" key="18">
    <source>
        <dbReference type="Proteomes" id="UP000267342"/>
    </source>
</evidence>
<dbReference type="Proteomes" id="UP000267342">
    <property type="component" value="Chromosome"/>
</dbReference>
<evidence type="ECO:0000256" key="1">
    <source>
        <dbReference type="ARBA" id="ARBA00001970"/>
    </source>
</evidence>
<comment type="similarity">
    <text evidence="14">Belongs to the globin family.</text>
</comment>
<dbReference type="Gene3D" id="2.40.30.10">
    <property type="entry name" value="Translation factors"/>
    <property type="match status" value="1"/>
</dbReference>
<dbReference type="PANTHER" id="PTHR43396:SF3">
    <property type="entry name" value="FLAVOHEMOPROTEIN"/>
    <property type="match status" value="1"/>
</dbReference>
<gene>
    <name evidence="17" type="ORF">ZBT109_1161</name>
</gene>
<comment type="cofactor">
    <cofactor evidence="1">
        <name>heme b</name>
        <dbReference type="ChEBI" id="CHEBI:60344"/>
    </cofactor>
</comment>
<evidence type="ECO:0000256" key="5">
    <source>
        <dbReference type="ARBA" id="ARBA00022617"/>
    </source>
</evidence>
<dbReference type="InterPro" id="IPR017927">
    <property type="entry name" value="FAD-bd_FR_type"/>
</dbReference>
<name>A0A348HE70_9GAMM</name>
<dbReference type="GO" id="GO:0019825">
    <property type="term" value="F:oxygen binding"/>
    <property type="evidence" value="ECO:0007669"/>
    <property type="project" value="InterPro"/>
</dbReference>
<evidence type="ECO:0000256" key="6">
    <source>
        <dbReference type="ARBA" id="ARBA00022621"/>
    </source>
</evidence>
<evidence type="ECO:0000256" key="2">
    <source>
        <dbReference type="ARBA" id="ARBA00006401"/>
    </source>
</evidence>
<dbReference type="GO" id="GO:0046872">
    <property type="term" value="F:metal ion binding"/>
    <property type="evidence" value="ECO:0007669"/>
    <property type="project" value="UniProtKB-KW"/>
</dbReference>
<dbReference type="GO" id="GO:0009636">
    <property type="term" value="P:response to toxic substance"/>
    <property type="evidence" value="ECO:0007669"/>
    <property type="project" value="UniProtKB-KW"/>
</dbReference>
<dbReference type="SUPFAM" id="SSF52343">
    <property type="entry name" value="Ferredoxin reductase-like, C-terminal NADP-linked domain"/>
    <property type="match status" value="1"/>
</dbReference>
<evidence type="ECO:0000313" key="17">
    <source>
        <dbReference type="EMBL" id="BBG29922.1"/>
    </source>
</evidence>
<keyword evidence="4" id="KW-0216">Detoxification</keyword>
<dbReference type="NCBIfam" id="NF009805">
    <property type="entry name" value="PRK13289.1"/>
    <property type="match status" value="1"/>
</dbReference>
<dbReference type="InterPro" id="IPR000971">
    <property type="entry name" value="Globin"/>
</dbReference>
<dbReference type="EC" id="1.14.12.17" evidence="3"/>
<comment type="catalytic activity">
    <reaction evidence="13">
        <text>2 nitric oxide + NADPH + 2 O2 = 2 nitrate + NADP(+) + H(+)</text>
        <dbReference type="Rhea" id="RHEA:19465"/>
        <dbReference type="ChEBI" id="CHEBI:15378"/>
        <dbReference type="ChEBI" id="CHEBI:15379"/>
        <dbReference type="ChEBI" id="CHEBI:16480"/>
        <dbReference type="ChEBI" id="CHEBI:17632"/>
        <dbReference type="ChEBI" id="CHEBI:57783"/>
        <dbReference type="ChEBI" id="CHEBI:58349"/>
        <dbReference type="EC" id="1.14.12.17"/>
    </reaction>
</comment>
<keyword evidence="9" id="KW-0408">Iron</keyword>
<evidence type="ECO:0000256" key="14">
    <source>
        <dbReference type="RuleBase" id="RU000356"/>
    </source>
</evidence>
<protein>
    <recommendedName>
        <fullName evidence="3">nitric oxide dioxygenase</fullName>
        <ecNumber evidence="3">1.14.12.17</ecNumber>
    </recommendedName>
</protein>
<dbReference type="KEGG" id="zpl:ZBT109_1161"/>
<evidence type="ECO:0000259" key="15">
    <source>
        <dbReference type="PROSITE" id="PS01033"/>
    </source>
</evidence>
<dbReference type="InterPro" id="IPR001433">
    <property type="entry name" value="OxRdtase_FAD/NAD-bd"/>
</dbReference>
<dbReference type="GO" id="GO:0071949">
    <property type="term" value="F:FAD binding"/>
    <property type="evidence" value="ECO:0007669"/>
    <property type="project" value="TreeGrafter"/>
</dbReference>
<keyword evidence="10" id="KW-0520">NAD</keyword>
<dbReference type="PANTHER" id="PTHR43396">
    <property type="entry name" value="FLAVOHEMOPROTEIN"/>
    <property type="match status" value="1"/>
</dbReference>
<evidence type="ECO:0000256" key="11">
    <source>
        <dbReference type="ARBA" id="ARBA00025094"/>
    </source>
</evidence>
<dbReference type="InterPro" id="IPR009050">
    <property type="entry name" value="Globin-like_sf"/>
</dbReference>
<keyword evidence="5 14" id="KW-0349">Heme</keyword>
<dbReference type="GO" id="GO:0071500">
    <property type="term" value="P:cellular response to nitrosative stress"/>
    <property type="evidence" value="ECO:0007669"/>
    <property type="project" value="TreeGrafter"/>
</dbReference>
<dbReference type="AlphaFoldDB" id="A0A348HE70"/>
<keyword evidence="6 14" id="KW-0561">Oxygen transport</keyword>
<dbReference type="GO" id="GO:0005344">
    <property type="term" value="F:oxygen carrier activity"/>
    <property type="evidence" value="ECO:0007669"/>
    <property type="project" value="UniProtKB-KW"/>
</dbReference>
<keyword evidence="14" id="KW-0813">Transport</keyword>
<dbReference type="GO" id="GO:0046210">
    <property type="term" value="P:nitric oxide catabolic process"/>
    <property type="evidence" value="ECO:0007669"/>
    <property type="project" value="TreeGrafter"/>
</dbReference>
<dbReference type="InterPro" id="IPR008333">
    <property type="entry name" value="Cbr1-like_FAD-bd_dom"/>
</dbReference>
<evidence type="ECO:0000256" key="3">
    <source>
        <dbReference type="ARBA" id="ARBA00012229"/>
    </source>
</evidence>
<dbReference type="PROSITE" id="PS51384">
    <property type="entry name" value="FAD_FR"/>
    <property type="match status" value="1"/>
</dbReference>
<evidence type="ECO:0000256" key="10">
    <source>
        <dbReference type="ARBA" id="ARBA00023027"/>
    </source>
</evidence>
<feature type="domain" description="Globin" evidence="15">
    <location>
        <begin position="1"/>
        <end position="139"/>
    </location>
</feature>
<dbReference type="OrthoDB" id="9801223at2"/>
<evidence type="ECO:0000256" key="9">
    <source>
        <dbReference type="ARBA" id="ARBA00023004"/>
    </source>
</evidence>
<dbReference type="Gene3D" id="3.40.50.80">
    <property type="entry name" value="Nucleotide-binding domain of ferredoxin-NADP reductase (FNR) module"/>
    <property type="match status" value="1"/>
</dbReference>
<dbReference type="RefSeq" id="WP_027705624.1">
    <property type="nucleotide sequence ID" value="NZ_AP018933.1"/>
</dbReference>
<organism evidence="17 18">
    <name type="scientific">Zymobacter palmae</name>
    <dbReference type="NCBI Taxonomy" id="33074"/>
    <lineage>
        <taxon>Bacteria</taxon>
        <taxon>Pseudomonadati</taxon>
        <taxon>Pseudomonadota</taxon>
        <taxon>Gammaproteobacteria</taxon>
        <taxon>Oceanospirillales</taxon>
        <taxon>Halomonadaceae</taxon>
        <taxon>Zymobacter group</taxon>
        <taxon>Zymobacter</taxon>
    </lineage>
</organism>
<dbReference type="FunFam" id="1.10.490.10:FF:000003">
    <property type="entry name" value="Flavohemoprotein"/>
    <property type="match status" value="1"/>
</dbReference>
<evidence type="ECO:0000259" key="16">
    <source>
        <dbReference type="PROSITE" id="PS51384"/>
    </source>
</evidence>
<dbReference type="STRING" id="1123510.GCA_000620025_02649"/>
<accession>A0A348HE70</accession>
<evidence type="ECO:0000256" key="7">
    <source>
        <dbReference type="ARBA" id="ARBA00022723"/>
    </source>
</evidence>
<evidence type="ECO:0000256" key="8">
    <source>
        <dbReference type="ARBA" id="ARBA00022857"/>
    </source>
</evidence>
<feature type="domain" description="FAD-binding FR-type" evidence="16">
    <location>
        <begin position="153"/>
        <end position="255"/>
    </location>
</feature>
<dbReference type="SUPFAM" id="SSF46458">
    <property type="entry name" value="Globin-like"/>
    <property type="match status" value="1"/>
</dbReference>
<dbReference type="PROSITE" id="PS01033">
    <property type="entry name" value="GLOBIN"/>
    <property type="match status" value="1"/>
</dbReference>
<dbReference type="EMBL" id="AP018933">
    <property type="protein sequence ID" value="BBG29922.1"/>
    <property type="molecule type" value="Genomic_DNA"/>
</dbReference>
<evidence type="ECO:0000256" key="4">
    <source>
        <dbReference type="ARBA" id="ARBA00022575"/>
    </source>
</evidence>